<dbReference type="InterPro" id="IPR002068">
    <property type="entry name" value="A-crystallin/Hsp20_dom"/>
</dbReference>
<accession>A0ABU1UXF7</accession>
<evidence type="ECO:0000313" key="5">
    <source>
        <dbReference type="Proteomes" id="UP001253595"/>
    </source>
</evidence>
<dbReference type="InterPro" id="IPR031107">
    <property type="entry name" value="Small_HSP"/>
</dbReference>
<evidence type="ECO:0000259" key="3">
    <source>
        <dbReference type="PROSITE" id="PS01031"/>
    </source>
</evidence>
<organism evidence="4 5">
    <name type="scientific">Cellvibrio fibrivorans</name>
    <dbReference type="NCBI Taxonomy" id="126350"/>
    <lineage>
        <taxon>Bacteria</taxon>
        <taxon>Pseudomonadati</taxon>
        <taxon>Pseudomonadota</taxon>
        <taxon>Gammaproteobacteria</taxon>
        <taxon>Cellvibrionales</taxon>
        <taxon>Cellvibrionaceae</taxon>
        <taxon>Cellvibrio</taxon>
    </lineage>
</organism>
<protein>
    <submittedName>
        <fullName evidence="4">HSP20 family protein</fullName>
    </submittedName>
</protein>
<evidence type="ECO:0000256" key="2">
    <source>
        <dbReference type="RuleBase" id="RU003616"/>
    </source>
</evidence>
<dbReference type="RefSeq" id="WP_310071598.1">
    <property type="nucleotide sequence ID" value="NZ_JAVDVX010000003.1"/>
</dbReference>
<dbReference type="EMBL" id="JAVDVX010000003">
    <property type="protein sequence ID" value="MDR7089841.1"/>
    <property type="molecule type" value="Genomic_DNA"/>
</dbReference>
<comment type="caution">
    <text evidence="4">The sequence shown here is derived from an EMBL/GenBank/DDBJ whole genome shotgun (WGS) entry which is preliminary data.</text>
</comment>
<dbReference type="CDD" id="cd06464">
    <property type="entry name" value="ACD_sHsps-like"/>
    <property type="match status" value="1"/>
</dbReference>
<sequence length="189" mass="21472">MNLQQLNPWNWFTHEETNKTSTIPVKRNLEKTEEKTAPNTAHPMLQLHREIDRLFDDAFRGFSLPAFNARWPDDGIFSAAGFQAKLNVASDEKAYHISLEAPGLTEKDITLELNKGVLTIRGEKKEESETKDRHYYRVERSYGSFQRVLALPDDCDQGSINASMKNGVLDISVARKALPASETKRIPIN</sequence>
<reference evidence="4 5" key="1">
    <citation type="submission" date="2023-07" db="EMBL/GenBank/DDBJ databases">
        <title>Sorghum-associated microbial communities from plants grown in Nebraska, USA.</title>
        <authorList>
            <person name="Schachtman D."/>
        </authorList>
    </citation>
    <scope>NUCLEOTIDE SEQUENCE [LARGE SCALE GENOMIC DNA]</scope>
    <source>
        <strain evidence="4 5">BE190</strain>
    </source>
</reference>
<dbReference type="Proteomes" id="UP001253595">
    <property type="component" value="Unassembled WGS sequence"/>
</dbReference>
<dbReference type="InterPro" id="IPR008978">
    <property type="entry name" value="HSP20-like_chaperone"/>
</dbReference>
<dbReference type="Gene3D" id="2.60.40.790">
    <property type="match status" value="1"/>
</dbReference>
<keyword evidence="5" id="KW-1185">Reference proteome</keyword>
<proteinExistence type="inferred from homology"/>
<gene>
    <name evidence="4" type="ORF">J2X05_001863</name>
</gene>
<comment type="similarity">
    <text evidence="1 2">Belongs to the small heat shock protein (HSP20) family.</text>
</comment>
<dbReference type="Pfam" id="PF00011">
    <property type="entry name" value="HSP20"/>
    <property type="match status" value="1"/>
</dbReference>
<dbReference type="PANTHER" id="PTHR11527">
    <property type="entry name" value="HEAT-SHOCK PROTEIN 20 FAMILY MEMBER"/>
    <property type="match status" value="1"/>
</dbReference>
<dbReference type="PROSITE" id="PS01031">
    <property type="entry name" value="SHSP"/>
    <property type="match status" value="1"/>
</dbReference>
<feature type="domain" description="SHSP" evidence="3">
    <location>
        <begin position="77"/>
        <end position="189"/>
    </location>
</feature>
<name>A0ABU1UXF7_9GAMM</name>
<evidence type="ECO:0000313" key="4">
    <source>
        <dbReference type="EMBL" id="MDR7089841.1"/>
    </source>
</evidence>
<evidence type="ECO:0000256" key="1">
    <source>
        <dbReference type="PROSITE-ProRule" id="PRU00285"/>
    </source>
</evidence>
<dbReference type="SUPFAM" id="SSF49764">
    <property type="entry name" value="HSP20-like chaperones"/>
    <property type="match status" value="1"/>
</dbReference>